<dbReference type="AlphaFoldDB" id="A0A178KMB6"/>
<evidence type="ECO:0000313" key="2">
    <source>
        <dbReference type="EMBL" id="OAN18340.1"/>
    </source>
</evidence>
<dbReference type="Pfam" id="PF02190">
    <property type="entry name" value="LON_substr_bdg"/>
    <property type="match status" value="1"/>
</dbReference>
<accession>A0A178KMB6</accession>
<protein>
    <recommendedName>
        <fullName evidence="1">Lon N-terminal domain-containing protein</fullName>
    </recommendedName>
</protein>
<comment type="caution">
    <text evidence="2">The sequence shown here is derived from an EMBL/GenBank/DDBJ whole genome shotgun (WGS) entry which is preliminary data.</text>
</comment>
<dbReference type="Gene3D" id="2.30.130.40">
    <property type="entry name" value="LON domain-like"/>
    <property type="match status" value="1"/>
</dbReference>
<evidence type="ECO:0000259" key="1">
    <source>
        <dbReference type="SMART" id="SM00464"/>
    </source>
</evidence>
<organism evidence="2 3">
    <name type="scientific">Photobacterium jeanii</name>
    <dbReference type="NCBI Taxonomy" id="858640"/>
    <lineage>
        <taxon>Bacteria</taxon>
        <taxon>Pseudomonadati</taxon>
        <taxon>Pseudomonadota</taxon>
        <taxon>Gammaproteobacteria</taxon>
        <taxon>Vibrionales</taxon>
        <taxon>Vibrionaceae</taxon>
        <taxon>Photobacterium</taxon>
    </lineage>
</organism>
<reference evidence="2 3" key="1">
    <citation type="submission" date="2016-03" db="EMBL/GenBank/DDBJ databases">
        <title>Photobacterium proteolyticum sp. nov. a protease producing bacterium isolated from ocean sediments of Laizhou Bay.</title>
        <authorList>
            <person name="Li Y."/>
        </authorList>
    </citation>
    <scope>NUCLEOTIDE SEQUENCE [LARGE SCALE GENOMIC DNA]</scope>
    <source>
        <strain evidence="2 3">R-40508</strain>
    </source>
</reference>
<dbReference type="InterPro" id="IPR046336">
    <property type="entry name" value="Lon_prtase_N_sf"/>
</dbReference>
<proteinExistence type="predicted"/>
<sequence length="191" mass="22310">MTKIALLPHTNHLMPNGRMEITLIEPRHLRMMKDALSEKRRFALCMLNEEQKHAEIKQLPAIATLVRILDFNQTEEGFISLIVEGEHCVKLTAVYHEFDGLFSADVTPLLKWPTQPTDTTTVQLADRLEAYFSSNPDKKAYYDDFPYDDICWVSLRWIEIMPIEVHYKQLLMAQDSPKLTIRFLLKLFENT</sequence>
<dbReference type="Gene3D" id="1.10.4060.10">
    <property type="entry name" value="BPP1347 like domain"/>
    <property type="match status" value="1"/>
</dbReference>
<dbReference type="InterPro" id="IPR015947">
    <property type="entry name" value="PUA-like_sf"/>
</dbReference>
<dbReference type="OrthoDB" id="8558970at2"/>
<gene>
    <name evidence="2" type="ORF">A3K86_05455</name>
</gene>
<feature type="domain" description="Lon N-terminal" evidence="1">
    <location>
        <begin position="3"/>
        <end position="190"/>
    </location>
</feature>
<keyword evidence="3" id="KW-1185">Reference proteome</keyword>
<dbReference type="RefSeq" id="WP_068328814.1">
    <property type="nucleotide sequence ID" value="NZ_LVHF01000012.1"/>
</dbReference>
<dbReference type="InterPro" id="IPR003111">
    <property type="entry name" value="Lon_prtase_N"/>
</dbReference>
<dbReference type="Proteomes" id="UP000078503">
    <property type="component" value="Unassembled WGS sequence"/>
</dbReference>
<dbReference type="SUPFAM" id="SSF88697">
    <property type="entry name" value="PUA domain-like"/>
    <property type="match status" value="1"/>
</dbReference>
<dbReference type="EMBL" id="LVHF01000012">
    <property type="protein sequence ID" value="OAN18340.1"/>
    <property type="molecule type" value="Genomic_DNA"/>
</dbReference>
<dbReference type="STRING" id="858640.A3K86_05455"/>
<dbReference type="SMART" id="SM00464">
    <property type="entry name" value="LON"/>
    <property type="match status" value="1"/>
</dbReference>
<name>A0A178KMB6_9GAMM</name>
<evidence type="ECO:0000313" key="3">
    <source>
        <dbReference type="Proteomes" id="UP000078503"/>
    </source>
</evidence>